<organism evidence="1 2">
    <name type="scientific">Nonomuraea maritima</name>
    <dbReference type="NCBI Taxonomy" id="683260"/>
    <lineage>
        <taxon>Bacteria</taxon>
        <taxon>Bacillati</taxon>
        <taxon>Actinomycetota</taxon>
        <taxon>Actinomycetes</taxon>
        <taxon>Streptosporangiales</taxon>
        <taxon>Streptosporangiaceae</taxon>
        <taxon>Nonomuraea</taxon>
    </lineage>
</organism>
<name>A0A1G8SC14_9ACTN</name>
<evidence type="ECO:0000313" key="1">
    <source>
        <dbReference type="EMBL" id="SDJ26741.1"/>
    </source>
</evidence>
<accession>A0A1G8SC14</accession>
<keyword evidence="2" id="KW-1185">Reference proteome</keyword>
<sequence>MDVCSTILAACWFRQHNSHLPWNFELENSLERSRVLELGKAPLLSSPPTVVETRQLFAALGIPLTDHFKDSDVVSIVRAALSRIDPYEGRVPATATSVG</sequence>
<gene>
    <name evidence="1" type="ORF">SAMN05421874_101254</name>
</gene>
<dbReference type="AlphaFoldDB" id="A0A1G8SC14"/>
<evidence type="ECO:0000313" key="2">
    <source>
        <dbReference type="Proteomes" id="UP000198683"/>
    </source>
</evidence>
<dbReference type="EMBL" id="FNFB01000001">
    <property type="protein sequence ID" value="SDJ26741.1"/>
    <property type="molecule type" value="Genomic_DNA"/>
</dbReference>
<reference evidence="1 2" key="1">
    <citation type="submission" date="2016-10" db="EMBL/GenBank/DDBJ databases">
        <authorList>
            <person name="de Groot N.N."/>
        </authorList>
    </citation>
    <scope>NUCLEOTIDE SEQUENCE [LARGE SCALE GENOMIC DNA]</scope>
    <source>
        <strain evidence="1 2">CGMCC 4.5681</strain>
    </source>
</reference>
<dbReference type="Proteomes" id="UP000198683">
    <property type="component" value="Unassembled WGS sequence"/>
</dbReference>
<proteinExistence type="predicted"/>
<protein>
    <submittedName>
        <fullName evidence="1">Uncharacterized protein</fullName>
    </submittedName>
</protein>
<dbReference type="RefSeq" id="WP_090758657.1">
    <property type="nucleotide sequence ID" value="NZ_FNFB01000001.1"/>
</dbReference>